<evidence type="ECO:0000313" key="1">
    <source>
        <dbReference type="EMBL" id="GAA2013284.1"/>
    </source>
</evidence>
<comment type="caution">
    <text evidence="1">The sequence shown here is derived from an EMBL/GenBank/DDBJ whole genome shotgun (WGS) entry which is preliminary data.</text>
</comment>
<dbReference type="RefSeq" id="WP_344165256.1">
    <property type="nucleotide sequence ID" value="NZ_BAAAPC010000026.1"/>
</dbReference>
<dbReference type="Proteomes" id="UP001501585">
    <property type="component" value="Unassembled WGS sequence"/>
</dbReference>
<organism evidence="1 2">
    <name type="scientific">Nocardiopsis rhodophaea</name>
    <dbReference type="NCBI Taxonomy" id="280238"/>
    <lineage>
        <taxon>Bacteria</taxon>
        <taxon>Bacillati</taxon>
        <taxon>Actinomycetota</taxon>
        <taxon>Actinomycetes</taxon>
        <taxon>Streptosporangiales</taxon>
        <taxon>Nocardiopsidaceae</taxon>
        <taxon>Nocardiopsis</taxon>
    </lineage>
</organism>
<reference evidence="2" key="1">
    <citation type="journal article" date="2019" name="Int. J. Syst. Evol. Microbiol.">
        <title>The Global Catalogue of Microorganisms (GCM) 10K type strain sequencing project: providing services to taxonomists for standard genome sequencing and annotation.</title>
        <authorList>
            <consortium name="The Broad Institute Genomics Platform"/>
            <consortium name="The Broad Institute Genome Sequencing Center for Infectious Disease"/>
            <person name="Wu L."/>
            <person name="Ma J."/>
        </authorList>
    </citation>
    <scope>NUCLEOTIDE SEQUENCE [LARGE SCALE GENOMIC DNA]</scope>
    <source>
        <strain evidence="2">JCM 15313</strain>
    </source>
</reference>
<protein>
    <submittedName>
        <fullName evidence="1">Uncharacterized protein</fullName>
    </submittedName>
</protein>
<gene>
    <name evidence="1" type="ORF">GCM10009799_47020</name>
</gene>
<sequence length="69" mass="7070">MPTRTSVAEQFADIADGVRAELGSVTRLSELRDLITAFSGVGEVHAADTPAHSAAVPAVHTKVTSGAPQ</sequence>
<evidence type="ECO:0000313" key="2">
    <source>
        <dbReference type="Proteomes" id="UP001501585"/>
    </source>
</evidence>
<keyword evidence="2" id="KW-1185">Reference proteome</keyword>
<name>A0ABN2TLX9_9ACTN</name>
<accession>A0ABN2TLX9</accession>
<proteinExistence type="predicted"/>
<dbReference type="EMBL" id="BAAAPC010000026">
    <property type="protein sequence ID" value="GAA2013284.1"/>
    <property type="molecule type" value="Genomic_DNA"/>
</dbReference>